<dbReference type="EMBL" id="LR134408">
    <property type="protein sequence ID" value="VEH71991.1"/>
    <property type="molecule type" value="Genomic_DNA"/>
</dbReference>
<keyword evidence="3" id="KW-1185">Reference proteome</keyword>
<evidence type="ECO:0000313" key="2">
    <source>
        <dbReference type="EMBL" id="VEH71991.1"/>
    </source>
</evidence>
<protein>
    <submittedName>
        <fullName evidence="2">T5orf172 domain-containing protein</fullName>
    </submittedName>
</protein>
<dbReference type="Pfam" id="PF13455">
    <property type="entry name" value="MUG113"/>
    <property type="match status" value="1"/>
</dbReference>
<reference evidence="2 3" key="1">
    <citation type="submission" date="2018-12" db="EMBL/GenBank/DDBJ databases">
        <authorList>
            <consortium name="Pathogen Informatics"/>
        </authorList>
    </citation>
    <scope>NUCLEOTIDE SEQUENCE [LARGE SCALE GENOMIC DNA]</scope>
    <source>
        <strain evidence="2 3">NCTC934</strain>
    </source>
</reference>
<dbReference type="SMART" id="SM00974">
    <property type="entry name" value="T5orf172"/>
    <property type="match status" value="1"/>
</dbReference>
<organism evidence="2 3">
    <name type="scientific">Corynebacterium segmentosum</name>
    <dbReference type="NCBI Taxonomy" id="43990"/>
    <lineage>
        <taxon>Bacteria</taxon>
        <taxon>Bacillati</taxon>
        <taxon>Actinomycetota</taxon>
        <taxon>Actinomycetes</taxon>
        <taxon>Mycobacteriales</taxon>
        <taxon>Corynebacteriaceae</taxon>
        <taxon>Corynebacterium</taxon>
    </lineage>
</organism>
<evidence type="ECO:0000259" key="1">
    <source>
        <dbReference type="SMART" id="SM00974"/>
    </source>
</evidence>
<feature type="domain" description="Bacteriophage T5 Orf172 DNA-binding" evidence="1">
    <location>
        <begin position="279"/>
        <end position="373"/>
    </location>
</feature>
<evidence type="ECO:0000313" key="3">
    <source>
        <dbReference type="Proteomes" id="UP000280707"/>
    </source>
</evidence>
<sequence>MSEKTDNDAVDPSVLEQLDALIDADTEGLLELPEKPKPVTDVDRLTKAFREVSEFYAEHGREPDPDTMDISERKLGARLVGIRASDEKMGALKDVDEHGLLTASKPPSSLDELLESDELGIVSDIPDIFDTSSLPVRKSPTDDGQRAVRVKAEDFQSFAEHFRAKHTGLSDGSWGLTNFAGEHTIREGRFFVINGIMCFVAEVRDPDTQHAEEKPRLRVIFENGTESSMYRESLANRLYETGGQALTRTSMDATEIGDADEETGYIYVLRSLSDNPEITSLENLYKIGFSRGPVEKRIRGAEKSPTYLMAPVEIVASYRAYNLRPSALEHLIHRVFDSARLNASVINAAGLSVEATEWFMVPLKVIDEAIELIMSGDIINYVYSPSAGELVVNTSSK</sequence>
<gene>
    <name evidence="2" type="ORF">NCTC934_00250</name>
</gene>
<dbReference type="RefSeq" id="WP_126318137.1">
    <property type="nucleotide sequence ID" value="NZ_LR134408.1"/>
</dbReference>
<name>A0ABY6TAX5_9CORY</name>
<proteinExistence type="predicted"/>
<dbReference type="Proteomes" id="UP000280707">
    <property type="component" value="Chromosome"/>
</dbReference>
<accession>A0ABY6TAX5</accession>
<dbReference type="InterPro" id="IPR018306">
    <property type="entry name" value="Phage_T5_Orf172_DNA-bd"/>
</dbReference>